<dbReference type="EMBL" id="JAGSRH010000001">
    <property type="protein sequence ID" value="MER5075287.1"/>
    <property type="molecule type" value="Genomic_DNA"/>
</dbReference>
<sequence>MDILTSTNNLNAELNLDKYIAATNRAQQAEEYQLGNCDRILHLGYFFDGTGRNIEQDASEARLSSIAKLYRAYPDEP</sequence>
<reference evidence="1" key="2">
    <citation type="submission" date="2024-02" db="EMBL/GenBank/DDBJ databases">
        <authorList>
            <consortium name="Clinical and Environmental Microbiology Branch: Whole genome sequencing antimicrobial resistance pathogens in the healthcare setting"/>
        </authorList>
    </citation>
    <scope>NUCLEOTIDE SEQUENCE</scope>
    <source>
        <strain evidence="1">2020GO-00142</strain>
    </source>
</reference>
<accession>A0AAI9HYW9</accession>
<comment type="caution">
    <text evidence="1">The sequence shown here is derived from an EMBL/GenBank/DDBJ whole genome shotgun (WGS) entry which is preliminary data.</text>
</comment>
<name>A0AAI9HYW9_PROST</name>
<dbReference type="EMBL" id="AAZDVE040000010">
    <property type="protein sequence ID" value="EMP9432681.1"/>
    <property type="molecule type" value="Genomic_DNA"/>
</dbReference>
<proteinExistence type="predicted"/>
<dbReference type="RefSeq" id="WP_249999084.1">
    <property type="nucleotide sequence ID" value="NZ_CP095443.1"/>
</dbReference>
<organism evidence="1">
    <name type="scientific">Providencia stuartii</name>
    <dbReference type="NCBI Taxonomy" id="588"/>
    <lineage>
        <taxon>Bacteria</taxon>
        <taxon>Pseudomonadati</taxon>
        <taxon>Pseudomonadota</taxon>
        <taxon>Gammaproteobacteria</taxon>
        <taxon>Enterobacterales</taxon>
        <taxon>Morganellaceae</taxon>
        <taxon>Providencia</taxon>
    </lineage>
</organism>
<gene>
    <name evidence="1" type="ORF">JRA39_001720</name>
    <name evidence="2" type="ORF">KDV35_00095</name>
</gene>
<evidence type="ECO:0000313" key="1">
    <source>
        <dbReference type="EMBL" id="EMP9432681.1"/>
    </source>
</evidence>
<dbReference type="Proteomes" id="UP001495779">
    <property type="component" value="Unassembled WGS sequence"/>
</dbReference>
<protein>
    <recommendedName>
        <fullName evidence="4">DUF2235 domain-containing protein</fullName>
    </recommendedName>
</protein>
<dbReference type="AlphaFoldDB" id="A0AAI9HYW9"/>
<evidence type="ECO:0000313" key="3">
    <source>
        <dbReference type="Proteomes" id="UP001495779"/>
    </source>
</evidence>
<reference evidence="2 3" key="1">
    <citation type="submission" date="2021-04" db="EMBL/GenBank/DDBJ databases">
        <title>Determining the burden of carbapenem-resistant Enterobacterales from a tertiary public heath setting in Bangladesh: a clinical, epidemiological, and molecular study.</title>
        <authorList>
            <person name="Farzana R."/>
            <person name="Walsh T.R."/>
        </authorList>
    </citation>
    <scope>NUCLEOTIDE SEQUENCE [LARGE SCALE GENOMIC DNA]</scope>
    <source>
        <strain evidence="2">Dmpro_s316</strain>
        <strain evidence="3">dmpro_s316</strain>
    </source>
</reference>
<evidence type="ECO:0000313" key="2">
    <source>
        <dbReference type="EMBL" id="MER5075287.1"/>
    </source>
</evidence>
<evidence type="ECO:0008006" key="4">
    <source>
        <dbReference type="Google" id="ProtNLM"/>
    </source>
</evidence>